<reference evidence="4 5" key="1">
    <citation type="submission" date="2020-02" db="EMBL/GenBank/DDBJ databases">
        <title>Genome sequencing, annotation and comparative genomic analysis of Bacillus tequilensis EA-CB0015, an effective biological control agent against Pseudocercospora fijiensis in banana plants.</title>
        <authorList>
            <person name="Cuellar-Gaviria T.Z."/>
            <person name="Ju K.-S."/>
            <person name="Villegas-Escobar V."/>
        </authorList>
    </citation>
    <scope>NUCLEOTIDE SEQUENCE [LARGE SCALE GENOMIC DNA]</scope>
    <source>
        <strain evidence="4 5">EA-CB0015</strain>
    </source>
</reference>
<dbReference type="PANTHER" id="PTHR42709">
    <property type="entry name" value="ALKALINE PHOSPHATASE LIKE PROTEIN"/>
    <property type="match status" value="1"/>
</dbReference>
<dbReference type="Pfam" id="PF09335">
    <property type="entry name" value="VTT_dom"/>
    <property type="match status" value="1"/>
</dbReference>
<dbReference type="RefSeq" id="WP_167872606.1">
    <property type="nucleotide sequence ID" value="NZ_CP048852.1"/>
</dbReference>
<keyword evidence="2" id="KW-0812">Transmembrane</keyword>
<dbReference type="InterPro" id="IPR051311">
    <property type="entry name" value="DedA_domain"/>
</dbReference>
<evidence type="ECO:0000256" key="2">
    <source>
        <dbReference type="SAM" id="Phobius"/>
    </source>
</evidence>
<keyword evidence="2" id="KW-1133">Transmembrane helix</keyword>
<keyword evidence="5" id="KW-1185">Reference proteome</keyword>
<dbReference type="PANTHER" id="PTHR42709:SF8">
    <property type="entry name" value="UNDECAPRENYL PHOSPHATE TRANSPORTER A"/>
    <property type="match status" value="1"/>
</dbReference>
<evidence type="ECO:0000313" key="5">
    <source>
        <dbReference type="Proteomes" id="UP000501914"/>
    </source>
</evidence>
<gene>
    <name evidence="4" type="ORF">G4P54_10405</name>
</gene>
<proteinExistence type="inferred from homology"/>
<dbReference type="GO" id="GO:0005886">
    <property type="term" value="C:plasma membrane"/>
    <property type="evidence" value="ECO:0007669"/>
    <property type="project" value="TreeGrafter"/>
</dbReference>
<evidence type="ECO:0000313" key="4">
    <source>
        <dbReference type="EMBL" id="QIW80184.1"/>
    </source>
</evidence>
<evidence type="ECO:0000259" key="3">
    <source>
        <dbReference type="Pfam" id="PF09335"/>
    </source>
</evidence>
<protein>
    <submittedName>
        <fullName evidence="4">DedA family protein</fullName>
    </submittedName>
</protein>
<dbReference type="InterPro" id="IPR032816">
    <property type="entry name" value="VTT_dom"/>
</dbReference>
<comment type="similarity">
    <text evidence="1">Belongs to the DedA family.</text>
</comment>
<name>A0A6H0WJ71_9BACI</name>
<feature type="transmembrane region" description="Helical" evidence="2">
    <location>
        <begin position="167"/>
        <end position="189"/>
    </location>
</feature>
<dbReference type="KEGG" id="bteq:G4P54_10405"/>
<feature type="domain" description="VTT" evidence="3">
    <location>
        <begin position="29"/>
        <end position="155"/>
    </location>
</feature>
<feature type="transmembrane region" description="Helical" evidence="2">
    <location>
        <begin position="135"/>
        <end position="155"/>
    </location>
</feature>
<accession>A0A6H0WJ71</accession>
<dbReference type="EMBL" id="CP048852">
    <property type="protein sequence ID" value="QIW80184.1"/>
    <property type="molecule type" value="Genomic_DNA"/>
</dbReference>
<organism evidence="4 5">
    <name type="scientific">Bacillus tequilensis</name>
    <dbReference type="NCBI Taxonomy" id="227866"/>
    <lineage>
        <taxon>Bacteria</taxon>
        <taxon>Bacillati</taxon>
        <taxon>Bacillota</taxon>
        <taxon>Bacilli</taxon>
        <taxon>Bacillales</taxon>
        <taxon>Bacillaceae</taxon>
        <taxon>Bacillus</taxon>
    </lineage>
</organism>
<feature type="transmembrane region" description="Helical" evidence="2">
    <location>
        <begin position="49"/>
        <end position="71"/>
    </location>
</feature>
<evidence type="ECO:0000256" key="1">
    <source>
        <dbReference type="ARBA" id="ARBA00010792"/>
    </source>
</evidence>
<feature type="transmembrane region" description="Helical" evidence="2">
    <location>
        <begin position="9"/>
        <end position="29"/>
    </location>
</feature>
<dbReference type="AlphaFoldDB" id="A0A6H0WJ71"/>
<dbReference type="Proteomes" id="UP000501914">
    <property type="component" value="Chromosome"/>
</dbReference>
<sequence>MGSLISEILTWLTSMGYAGIALGLMIEIIPSEIVLAYGGYMVSEGTIGFIGAIIAGVIGGTIAQIFIYWIGRYGGRPFLDKYGKYLLIKKHHIDMSENWFQKYGAGVVFSARFIPVVRHAISIPAGIAKMPFSKFVALTVLAIIPWSILFVYLGIQLGSQWDHVENIAGTYTTPIMILAIVVIALYFVIKKRAAIFKR</sequence>
<keyword evidence="2" id="KW-0472">Membrane</keyword>